<evidence type="ECO:0000313" key="2">
    <source>
        <dbReference type="EMBL" id="ANY84450.1"/>
    </source>
</evidence>
<sequence length="194" mass="21799">MVAPLPRQGWQAKPITGAFIGDVITARRQAEATIAYVKLTTSARERVQTLVMLAATLAGRQDPQALVTARVTDRQILDLLADRTNWFHRKWLRELWDHSQRVVCFLEAGEVQYRPLSREDLFEALAASDRAGATAELSRDIDQFETFVSRALLRRPEDLLGRSQQRSARRSRVQKLTRSTGKGARGEPGSTAKS</sequence>
<name>A0A1B2EWV3_9HYPH</name>
<geneLocation type="plasmid" evidence="2">
    <name>unnamed2</name>
</geneLocation>
<reference evidence="2" key="1">
    <citation type="submission" date="2016-07" db="EMBL/GenBank/DDBJ databases">
        <title>Microvirga ossetica sp. nov. a new species of rhizobia isolated from root nodules of the legume species Vicia alpestris Steven originated from North Ossetia region in the Caucasus.</title>
        <authorList>
            <person name="Safronova V.I."/>
            <person name="Kuznetsova I.G."/>
            <person name="Sazanova A.L."/>
            <person name="Belimov A."/>
            <person name="Andronov E."/>
            <person name="Osledkin Y.S."/>
            <person name="Onishchuk O.P."/>
            <person name="Kurchak O.N."/>
            <person name="Shaposhnikov A.I."/>
            <person name="Willems A."/>
            <person name="Tikhonovich I.A."/>
        </authorList>
    </citation>
    <scope>NUCLEOTIDE SEQUENCE [LARGE SCALE GENOMIC DNA]</scope>
    <source>
        <strain evidence="2">V5/3M</strain>
        <plasmid evidence="2">unnamed2</plasmid>
    </source>
</reference>
<organism evidence="2">
    <name type="scientific">Microvirga ossetica</name>
    <dbReference type="NCBI Taxonomy" id="1882682"/>
    <lineage>
        <taxon>Bacteria</taxon>
        <taxon>Pseudomonadati</taxon>
        <taxon>Pseudomonadota</taxon>
        <taxon>Alphaproteobacteria</taxon>
        <taxon>Hyphomicrobiales</taxon>
        <taxon>Methylobacteriaceae</taxon>
        <taxon>Microvirga</taxon>
    </lineage>
</organism>
<feature type="region of interest" description="Disordered" evidence="1">
    <location>
        <begin position="159"/>
        <end position="194"/>
    </location>
</feature>
<evidence type="ECO:0000256" key="1">
    <source>
        <dbReference type="SAM" id="MobiDB-lite"/>
    </source>
</evidence>
<protein>
    <recommendedName>
        <fullName evidence="3">GntR C-terminal domain-containing protein</fullName>
    </recommendedName>
</protein>
<dbReference type="AlphaFoldDB" id="A0A1B2EWV3"/>
<proteinExistence type="predicted"/>
<gene>
    <name evidence="2" type="ORF">BB934_40330</name>
</gene>
<evidence type="ECO:0008006" key="3">
    <source>
        <dbReference type="Google" id="ProtNLM"/>
    </source>
</evidence>
<keyword evidence="2" id="KW-0614">Plasmid</keyword>
<dbReference type="EMBL" id="CP016619">
    <property type="protein sequence ID" value="ANY84450.1"/>
    <property type="molecule type" value="Genomic_DNA"/>
</dbReference>
<dbReference type="KEGG" id="moc:BB934_40330"/>
<accession>A0A1B2EWV3</accession>